<comment type="caution">
    <text evidence="1">The sequence shown here is derived from an EMBL/GenBank/DDBJ whole genome shotgun (WGS) entry which is preliminary data.</text>
</comment>
<dbReference type="OrthoDB" id="5691813at2"/>
<accession>A0A3A1YBG9</accession>
<evidence type="ECO:0000313" key="2">
    <source>
        <dbReference type="Proteomes" id="UP000265916"/>
    </source>
</evidence>
<gene>
    <name evidence="1" type="ORF">CKF58_08125</name>
</gene>
<dbReference type="Proteomes" id="UP000265916">
    <property type="component" value="Unassembled WGS sequence"/>
</dbReference>
<dbReference type="EMBL" id="NRJG01000202">
    <property type="protein sequence ID" value="RIY34530.1"/>
    <property type="molecule type" value="Genomic_DNA"/>
</dbReference>
<dbReference type="SUPFAM" id="SSF51306">
    <property type="entry name" value="LexA/Signal peptidase"/>
    <property type="match status" value="1"/>
</dbReference>
<proteinExistence type="predicted"/>
<sequence length="359" mass="42328">MTLMDFLLKLNKYPKEIANRDLNWYLMEPDKFDKMVREKLLNLYNGNEKMLFRAFEKCNFSTASKYRNFKAARFLSFCDCYGYHYDSLMLDNKYDPDKPINPYITYNPNVFTVGPYISLTKEQVQEFYSDLKDGFSCTYEELGDELRYTAHSVKANMSIIERTTVDFFNRICLRYGLRTENYKEFFEYCEEKGWVKRPNGVHHNFNEFMSQSSEVNAIYENSELLPYSEDTDFLDNEDGFNFEYEIKGVSKTAYFVNMDQLPPKSIIEVKITDDSFQPNLRPGDRIGIYKTNKFLHNGYYYITENKKLNVFSTVQLIGLIKQDDGSFIVLTGNPFLKEVRMTADEFSIVGCVIYKNSRI</sequence>
<name>A0A3A1YBG9_9GAMM</name>
<organism evidence="1 2">
    <name type="scientific">Psittacicella hinzii</name>
    <dbReference type="NCBI Taxonomy" id="2028575"/>
    <lineage>
        <taxon>Bacteria</taxon>
        <taxon>Pseudomonadati</taxon>
        <taxon>Pseudomonadota</taxon>
        <taxon>Gammaproteobacteria</taxon>
        <taxon>Pasteurellales</taxon>
        <taxon>Psittacicellaceae</taxon>
        <taxon>Psittacicella</taxon>
    </lineage>
</organism>
<evidence type="ECO:0000313" key="1">
    <source>
        <dbReference type="EMBL" id="RIY34530.1"/>
    </source>
</evidence>
<dbReference type="RefSeq" id="WP_119532756.1">
    <property type="nucleotide sequence ID" value="NZ_JBHSSP010000039.1"/>
</dbReference>
<dbReference type="InterPro" id="IPR036286">
    <property type="entry name" value="LexA/Signal_pep-like_sf"/>
</dbReference>
<dbReference type="AlphaFoldDB" id="A0A3A1YBG9"/>
<reference evidence="1 2" key="1">
    <citation type="submission" date="2017-08" db="EMBL/GenBank/DDBJ databases">
        <title>Reclassification of Bisgaard taxon 37 and 44.</title>
        <authorList>
            <person name="Christensen H."/>
        </authorList>
    </citation>
    <scope>NUCLEOTIDE SEQUENCE [LARGE SCALE GENOMIC DNA]</scope>
    <source>
        <strain evidence="1 2">111</strain>
    </source>
</reference>
<keyword evidence="2" id="KW-1185">Reference proteome</keyword>
<protein>
    <submittedName>
        <fullName evidence="1">Uncharacterized protein</fullName>
    </submittedName>
</protein>